<dbReference type="EMBL" id="JADGJW010000036">
    <property type="protein sequence ID" value="KAJ3226424.1"/>
    <property type="molecule type" value="Genomic_DNA"/>
</dbReference>
<evidence type="ECO:0000313" key="3">
    <source>
        <dbReference type="EMBL" id="KAJ3226424.1"/>
    </source>
</evidence>
<dbReference type="InterPro" id="IPR007085">
    <property type="entry name" value="DNA/pantothenate-metab_flavo_C"/>
</dbReference>
<evidence type="ECO:0000256" key="1">
    <source>
        <dbReference type="ARBA" id="ARBA00005703"/>
    </source>
</evidence>
<dbReference type="Gene3D" id="3.40.50.10300">
    <property type="entry name" value="CoaB-like"/>
    <property type="match status" value="1"/>
</dbReference>
<dbReference type="AlphaFoldDB" id="A0AAD5U6V3"/>
<organism evidence="3 4">
    <name type="scientific">Clydaea vesicula</name>
    <dbReference type="NCBI Taxonomy" id="447962"/>
    <lineage>
        <taxon>Eukaryota</taxon>
        <taxon>Fungi</taxon>
        <taxon>Fungi incertae sedis</taxon>
        <taxon>Chytridiomycota</taxon>
        <taxon>Chytridiomycota incertae sedis</taxon>
        <taxon>Chytridiomycetes</taxon>
        <taxon>Lobulomycetales</taxon>
        <taxon>Lobulomycetaceae</taxon>
        <taxon>Clydaea</taxon>
    </lineage>
</organism>
<proteinExistence type="inferred from homology"/>
<feature type="domain" description="DNA/pantothenate metabolism flavoprotein C-terminal" evidence="2">
    <location>
        <begin position="35"/>
        <end position="90"/>
    </location>
</feature>
<name>A0AAD5U6V3_9FUNG</name>
<accession>A0AAD5U6V3</accession>
<dbReference type="GO" id="GO:0003824">
    <property type="term" value="F:catalytic activity"/>
    <property type="evidence" value="ECO:0007669"/>
    <property type="project" value="UniProtKB-ARBA"/>
</dbReference>
<reference evidence="3" key="1">
    <citation type="submission" date="2020-05" db="EMBL/GenBank/DDBJ databases">
        <title>Phylogenomic resolution of chytrid fungi.</title>
        <authorList>
            <person name="Stajich J.E."/>
            <person name="Amses K."/>
            <person name="Simmons R."/>
            <person name="Seto K."/>
            <person name="Myers J."/>
            <person name="Bonds A."/>
            <person name="Quandt C.A."/>
            <person name="Barry K."/>
            <person name="Liu P."/>
            <person name="Grigoriev I."/>
            <person name="Longcore J.E."/>
            <person name="James T.Y."/>
        </authorList>
    </citation>
    <scope>NUCLEOTIDE SEQUENCE</scope>
    <source>
        <strain evidence="3">JEL0476</strain>
    </source>
</reference>
<dbReference type="PANTHER" id="PTHR12290">
    <property type="entry name" value="CORNICHON-RELATED"/>
    <property type="match status" value="1"/>
</dbReference>
<dbReference type="InterPro" id="IPR035929">
    <property type="entry name" value="CoaB-like_sf"/>
</dbReference>
<protein>
    <recommendedName>
        <fullName evidence="2">DNA/pantothenate metabolism flavoprotein C-terminal domain-containing protein</fullName>
    </recommendedName>
</protein>
<keyword evidence="4" id="KW-1185">Reference proteome</keyword>
<gene>
    <name evidence="3" type="ORF">HK099_004877</name>
</gene>
<dbReference type="Pfam" id="PF04127">
    <property type="entry name" value="DFP"/>
    <property type="match status" value="2"/>
</dbReference>
<evidence type="ECO:0000259" key="2">
    <source>
        <dbReference type="Pfam" id="PF04127"/>
    </source>
</evidence>
<dbReference type="SUPFAM" id="SSF102645">
    <property type="entry name" value="CoaB-like"/>
    <property type="match status" value="1"/>
</dbReference>
<sequence>MDPQEYFESQIPPSNLSEVSERVDSFVNNHFKKRKIVLVTSGGTTVPLENQTVRFLDNFSAGTRGATSAEFFLDAGYAVIFLHRQFSLQPYSRHYSHSKNCFLDYMKINEKGEVHVEQKWNLNMKEVLVKYQNAKKLGTLIMIDFVTVKDYLFTLRSVTKILSKLKKDAMLYLAAAVSDFFVPDKKMVEHKIQSDDGPLDLRLDKVPKILSPLVKEWAPNSFVVSFKLETDESILVKKSKKSLKTYGHHIVIGNILTTRKKQVIFVYPEEDKPILEVTLNEEELKNGTEIESKIIPKLVEGHNMFRIE</sequence>
<evidence type="ECO:0000313" key="4">
    <source>
        <dbReference type="Proteomes" id="UP001211065"/>
    </source>
</evidence>
<comment type="caution">
    <text evidence="3">The sequence shown here is derived from an EMBL/GenBank/DDBJ whole genome shotgun (WGS) entry which is preliminary data.</text>
</comment>
<feature type="domain" description="DNA/pantothenate metabolism flavoprotein C-terminal" evidence="2">
    <location>
        <begin position="160"/>
        <end position="260"/>
    </location>
</feature>
<dbReference type="GO" id="GO:0015937">
    <property type="term" value="P:coenzyme A biosynthetic process"/>
    <property type="evidence" value="ECO:0007669"/>
    <property type="project" value="UniProtKB-ARBA"/>
</dbReference>
<dbReference type="Proteomes" id="UP001211065">
    <property type="component" value="Unassembled WGS sequence"/>
</dbReference>
<comment type="similarity">
    <text evidence="1">Belongs to the PPC synthetase family.</text>
</comment>